<dbReference type="PANTHER" id="PTHR22777:SF32">
    <property type="entry name" value="UPF0053 INNER MEMBRANE PROTEIN YFJD"/>
    <property type="match status" value="1"/>
</dbReference>
<evidence type="ECO:0000259" key="12">
    <source>
        <dbReference type="PROSITE" id="PS51371"/>
    </source>
</evidence>
<evidence type="ECO:0000256" key="3">
    <source>
        <dbReference type="ARBA" id="ARBA00022475"/>
    </source>
</evidence>
<sequence length="427" mass="48361">MDDAPSVYIFIILAALIVLSMLFSISESSFLGMNKLRLRILRKNKDKRALIAGRLLDRKERLINSLLVSNDIVNIFLSSIITSIALEVFGPKGVGIATLIATLLLLIFGEITPKTISTRCPDRIAYALAPFVQVVVAVMHPVVIVVTFIARCVLRIFGIKTNAKKQSYTEEEIKTFFDMSSESGIIEENENRMMTQVFKFSDLEAQDIMVPRTKIRAVPHDATYRDILELSQRLGFTRFPVYRKSIDDIVGIIYLKDMLAYKESQSTFNLLNVMRPPLFILGTKKITSVQELLFESHDSMAIIVDEYSGTDGVITEKDISREIFALPGDDSLRGKVFDFDNVEDKTDFEINGSVLLRDLKEDLHIALESNINETIGGWFSEQIDRMPSAGDTVEFEGWLFTIKKIQSHRVERIQISRIAAENEETEK</sequence>
<keyword evidence="5" id="KW-0677">Repeat</keyword>
<proteinExistence type="inferred from homology"/>
<dbReference type="PROSITE" id="PS51371">
    <property type="entry name" value="CBS"/>
    <property type="match status" value="1"/>
</dbReference>
<evidence type="ECO:0000256" key="1">
    <source>
        <dbReference type="ARBA" id="ARBA00004651"/>
    </source>
</evidence>
<keyword evidence="3" id="KW-1003">Cell membrane</keyword>
<evidence type="ECO:0000313" key="14">
    <source>
        <dbReference type="EMBL" id="SEQ88511.1"/>
    </source>
</evidence>
<feature type="domain" description="CNNM transmembrane" evidence="13">
    <location>
        <begin position="2"/>
        <end position="190"/>
    </location>
</feature>
<dbReference type="Gene3D" id="3.30.465.10">
    <property type="match status" value="1"/>
</dbReference>
<dbReference type="Pfam" id="PF01595">
    <property type="entry name" value="CNNM"/>
    <property type="match status" value="1"/>
</dbReference>
<dbReference type="GO" id="GO:0005886">
    <property type="term" value="C:plasma membrane"/>
    <property type="evidence" value="ECO:0007669"/>
    <property type="project" value="UniProtKB-SubCell"/>
</dbReference>
<protein>
    <submittedName>
        <fullName evidence="14">Hemolysin, contains CBS domains</fullName>
    </submittedName>
</protein>
<comment type="subcellular location">
    <subcellularLocation>
        <location evidence="1">Cell membrane</location>
        <topology evidence="1">Multi-pass membrane protein</topology>
    </subcellularLocation>
</comment>
<dbReference type="InterPro" id="IPR000644">
    <property type="entry name" value="CBS_dom"/>
</dbReference>
<keyword evidence="6 10" id="KW-1133">Transmembrane helix</keyword>
<dbReference type="eggNOG" id="COG1253">
    <property type="taxonomic scope" value="Bacteria"/>
</dbReference>
<name>A0A1H9JNK5_9SPIR</name>
<dbReference type="InterPro" id="IPR005170">
    <property type="entry name" value="Transptr-assoc_dom"/>
</dbReference>
<evidence type="ECO:0000256" key="6">
    <source>
        <dbReference type="ARBA" id="ARBA00022989"/>
    </source>
</evidence>
<dbReference type="PANTHER" id="PTHR22777">
    <property type="entry name" value="HEMOLYSIN-RELATED"/>
    <property type="match status" value="1"/>
</dbReference>
<feature type="transmembrane region" description="Helical" evidence="11">
    <location>
        <begin position="92"/>
        <end position="112"/>
    </location>
</feature>
<evidence type="ECO:0000256" key="4">
    <source>
        <dbReference type="ARBA" id="ARBA00022692"/>
    </source>
</evidence>
<feature type="transmembrane region" description="Helical" evidence="11">
    <location>
        <begin position="6"/>
        <end position="33"/>
    </location>
</feature>
<accession>A0A1H9JNK5</accession>
<evidence type="ECO:0000256" key="5">
    <source>
        <dbReference type="ARBA" id="ARBA00022737"/>
    </source>
</evidence>
<dbReference type="InterPro" id="IPR036318">
    <property type="entry name" value="FAD-bd_PCMH-like_sf"/>
</dbReference>
<feature type="transmembrane region" description="Helical" evidence="11">
    <location>
        <begin position="62"/>
        <end position="86"/>
    </location>
</feature>
<keyword evidence="15" id="KW-1185">Reference proteome</keyword>
<organism evidence="14 15">
    <name type="scientific">Treponema bryantii</name>
    <dbReference type="NCBI Taxonomy" id="163"/>
    <lineage>
        <taxon>Bacteria</taxon>
        <taxon>Pseudomonadati</taxon>
        <taxon>Spirochaetota</taxon>
        <taxon>Spirochaetia</taxon>
        <taxon>Spirochaetales</taxon>
        <taxon>Treponemataceae</taxon>
        <taxon>Treponema</taxon>
    </lineage>
</organism>
<dbReference type="EMBL" id="FOFU01000014">
    <property type="protein sequence ID" value="SEQ88511.1"/>
    <property type="molecule type" value="Genomic_DNA"/>
</dbReference>
<gene>
    <name evidence="14" type="ORF">SAMN04487977_11421</name>
</gene>
<dbReference type="GO" id="GO:0050660">
    <property type="term" value="F:flavin adenine dinucleotide binding"/>
    <property type="evidence" value="ECO:0007669"/>
    <property type="project" value="InterPro"/>
</dbReference>
<dbReference type="InterPro" id="IPR002550">
    <property type="entry name" value="CNNM"/>
</dbReference>
<feature type="domain" description="CBS" evidence="12">
    <location>
        <begin position="209"/>
        <end position="268"/>
    </location>
</feature>
<evidence type="ECO:0000256" key="11">
    <source>
        <dbReference type="SAM" id="Phobius"/>
    </source>
</evidence>
<dbReference type="CDD" id="cd04590">
    <property type="entry name" value="CBS_pair_CorC_HlyC_assoc"/>
    <property type="match status" value="1"/>
</dbReference>
<dbReference type="OrthoDB" id="9798188at2"/>
<dbReference type="STRING" id="163.SAMN04487775_103190"/>
<dbReference type="InterPro" id="IPR044751">
    <property type="entry name" value="Ion_transp-like_CBS"/>
</dbReference>
<reference evidence="14 15" key="1">
    <citation type="submission" date="2016-10" db="EMBL/GenBank/DDBJ databases">
        <authorList>
            <person name="de Groot N.N."/>
        </authorList>
    </citation>
    <scope>NUCLEOTIDE SEQUENCE [LARGE SCALE GENOMIC DNA]</scope>
    <source>
        <strain evidence="14 15">B25</strain>
    </source>
</reference>
<evidence type="ECO:0000256" key="7">
    <source>
        <dbReference type="ARBA" id="ARBA00023122"/>
    </source>
</evidence>
<dbReference type="Pfam" id="PF00571">
    <property type="entry name" value="CBS"/>
    <property type="match status" value="1"/>
</dbReference>
<feature type="transmembrane region" description="Helical" evidence="11">
    <location>
        <begin position="124"/>
        <end position="150"/>
    </location>
</feature>
<dbReference type="AlphaFoldDB" id="A0A1H9JNK5"/>
<dbReference type="SUPFAM" id="SSF54631">
    <property type="entry name" value="CBS-domain pair"/>
    <property type="match status" value="1"/>
</dbReference>
<comment type="similarity">
    <text evidence="2">Belongs to the UPF0053 family.</text>
</comment>
<dbReference type="Gene3D" id="3.10.580.10">
    <property type="entry name" value="CBS-domain"/>
    <property type="match status" value="1"/>
</dbReference>
<dbReference type="Pfam" id="PF03471">
    <property type="entry name" value="CorC_HlyC"/>
    <property type="match status" value="1"/>
</dbReference>
<evidence type="ECO:0000259" key="13">
    <source>
        <dbReference type="PROSITE" id="PS51846"/>
    </source>
</evidence>
<evidence type="ECO:0000256" key="9">
    <source>
        <dbReference type="PROSITE-ProRule" id="PRU00703"/>
    </source>
</evidence>
<keyword evidence="4 10" id="KW-0812">Transmembrane</keyword>
<keyword evidence="7 9" id="KW-0129">CBS domain</keyword>
<dbReference type="InterPro" id="IPR016169">
    <property type="entry name" value="FAD-bd_PCMH_sub2"/>
</dbReference>
<keyword evidence="8 10" id="KW-0472">Membrane</keyword>
<evidence type="ECO:0000256" key="10">
    <source>
        <dbReference type="PROSITE-ProRule" id="PRU01193"/>
    </source>
</evidence>
<dbReference type="InterPro" id="IPR046342">
    <property type="entry name" value="CBS_dom_sf"/>
</dbReference>
<evidence type="ECO:0000256" key="2">
    <source>
        <dbReference type="ARBA" id="ARBA00006337"/>
    </source>
</evidence>
<evidence type="ECO:0000313" key="15">
    <source>
        <dbReference type="Proteomes" id="UP000182360"/>
    </source>
</evidence>
<dbReference type="RefSeq" id="WP_074645597.1">
    <property type="nucleotide sequence ID" value="NZ_FOFU01000014.1"/>
</dbReference>
<dbReference type="SUPFAM" id="SSF56176">
    <property type="entry name" value="FAD-binding/transporter-associated domain-like"/>
    <property type="match status" value="1"/>
</dbReference>
<evidence type="ECO:0000256" key="8">
    <source>
        <dbReference type="ARBA" id="ARBA00023136"/>
    </source>
</evidence>
<dbReference type="Proteomes" id="UP000182360">
    <property type="component" value="Unassembled WGS sequence"/>
</dbReference>
<dbReference type="SMART" id="SM01091">
    <property type="entry name" value="CorC_HlyC"/>
    <property type="match status" value="1"/>
</dbReference>
<dbReference type="PROSITE" id="PS51846">
    <property type="entry name" value="CNNM"/>
    <property type="match status" value="1"/>
</dbReference>